<reference evidence="2" key="1">
    <citation type="journal article" date="2020" name="Stud. Mycol.">
        <title>101 Dothideomycetes genomes: a test case for predicting lifestyles and emergence of pathogens.</title>
        <authorList>
            <person name="Haridas S."/>
            <person name="Albert R."/>
            <person name="Binder M."/>
            <person name="Bloem J."/>
            <person name="Labutti K."/>
            <person name="Salamov A."/>
            <person name="Andreopoulos B."/>
            <person name="Baker S."/>
            <person name="Barry K."/>
            <person name="Bills G."/>
            <person name="Bluhm B."/>
            <person name="Cannon C."/>
            <person name="Castanera R."/>
            <person name="Culley D."/>
            <person name="Daum C."/>
            <person name="Ezra D."/>
            <person name="Gonzalez J."/>
            <person name="Henrissat B."/>
            <person name="Kuo A."/>
            <person name="Liang C."/>
            <person name="Lipzen A."/>
            <person name="Lutzoni F."/>
            <person name="Magnuson J."/>
            <person name="Mondo S."/>
            <person name="Nolan M."/>
            <person name="Ohm R."/>
            <person name="Pangilinan J."/>
            <person name="Park H.-J."/>
            <person name="Ramirez L."/>
            <person name="Alfaro M."/>
            <person name="Sun H."/>
            <person name="Tritt A."/>
            <person name="Yoshinaga Y."/>
            <person name="Zwiers L.-H."/>
            <person name="Turgeon B."/>
            <person name="Goodwin S."/>
            <person name="Spatafora J."/>
            <person name="Crous P."/>
            <person name="Grigoriev I."/>
        </authorList>
    </citation>
    <scope>NUCLEOTIDE SEQUENCE</scope>
    <source>
        <strain evidence="2">CBS 113818</strain>
    </source>
</reference>
<gene>
    <name evidence="2" type="ORF">CC86DRAFT_457514</name>
</gene>
<evidence type="ECO:0000256" key="1">
    <source>
        <dbReference type="SAM" id="SignalP"/>
    </source>
</evidence>
<evidence type="ECO:0000313" key="2">
    <source>
        <dbReference type="EMBL" id="KAF2823921.1"/>
    </source>
</evidence>
<feature type="chain" id="PRO_5025420355" description="Secreted protein" evidence="1">
    <location>
        <begin position="20"/>
        <end position="195"/>
    </location>
</feature>
<proteinExistence type="predicted"/>
<sequence length="195" mass="21330">MTRAITILIACGNIVMSRASGVLLRDAVTAATDNDQQMTPSFLHFSIHRNRITTLDFTTCIMFMTCDAPPPIRQHFSTIPTNRLPPSSQISLPTAQHRSISRGSPAFTYTLITLRTIHIIPGCPGMKEFRLKTSLQLRIGSKIASIHPSAQPTLRIVRGGEHSRKAEIKIPSAVGSMLNAGSATYLCTEHLHVST</sequence>
<dbReference type="Proteomes" id="UP000799424">
    <property type="component" value="Unassembled WGS sequence"/>
</dbReference>
<name>A0A6A6ZS70_9PLEO</name>
<organism evidence="2 3">
    <name type="scientific">Ophiobolus disseminans</name>
    <dbReference type="NCBI Taxonomy" id="1469910"/>
    <lineage>
        <taxon>Eukaryota</taxon>
        <taxon>Fungi</taxon>
        <taxon>Dikarya</taxon>
        <taxon>Ascomycota</taxon>
        <taxon>Pezizomycotina</taxon>
        <taxon>Dothideomycetes</taxon>
        <taxon>Pleosporomycetidae</taxon>
        <taxon>Pleosporales</taxon>
        <taxon>Pleosporineae</taxon>
        <taxon>Phaeosphaeriaceae</taxon>
        <taxon>Ophiobolus</taxon>
    </lineage>
</organism>
<keyword evidence="3" id="KW-1185">Reference proteome</keyword>
<evidence type="ECO:0008006" key="4">
    <source>
        <dbReference type="Google" id="ProtNLM"/>
    </source>
</evidence>
<feature type="signal peptide" evidence="1">
    <location>
        <begin position="1"/>
        <end position="19"/>
    </location>
</feature>
<protein>
    <recommendedName>
        <fullName evidence="4">Secreted protein</fullName>
    </recommendedName>
</protein>
<dbReference type="AlphaFoldDB" id="A0A6A6ZS70"/>
<keyword evidence="1" id="KW-0732">Signal</keyword>
<dbReference type="EMBL" id="MU006231">
    <property type="protein sequence ID" value="KAF2823921.1"/>
    <property type="molecule type" value="Genomic_DNA"/>
</dbReference>
<accession>A0A6A6ZS70</accession>
<evidence type="ECO:0000313" key="3">
    <source>
        <dbReference type="Proteomes" id="UP000799424"/>
    </source>
</evidence>